<sequence length="136" mass="14851">MKKVLFDSDVLLDILAQRQPFIVFSAQALNTVITKQAQGFVSGHAITNIFYILRRQIGSDATKKLIETLLQNLQIASVTDAVIHQALQSPIKDFEDAVTSAAATAAGIEIIVTRNKVDFVGSLVPALLPEEFLKML</sequence>
<name>A0A1X4G2V3_9CYAN</name>
<proteinExistence type="predicted"/>
<protein>
    <submittedName>
        <fullName evidence="2">Nucleic-acid-binding protein, contains PIN domain protein</fullName>
    </submittedName>
</protein>
<dbReference type="InterPro" id="IPR002716">
    <property type="entry name" value="PIN_dom"/>
</dbReference>
<dbReference type="EMBL" id="NBYN01000073">
    <property type="protein sequence ID" value="OSO87557.1"/>
    <property type="molecule type" value="Genomic_DNA"/>
</dbReference>
<evidence type="ECO:0000313" key="3">
    <source>
        <dbReference type="Proteomes" id="UP000192997"/>
    </source>
</evidence>
<dbReference type="InterPro" id="IPR029060">
    <property type="entry name" value="PIN-like_dom_sf"/>
</dbReference>
<evidence type="ECO:0000313" key="2">
    <source>
        <dbReference type="EMBL" id="OSO87557.1"/>
    </source>
</evidence>
<reference evidence="3" key="1">
    <citation type="submission" date="2017-04" db="EMBL/GenBank/DDBJ databases">
        <authorList>
            <person name="Abreu V.A."/>
            <person name="Popin R.V."/>
            <person name="Rigonato J."/>
            <person name="Andreote A.P."/>
            <person name="Schaker P.C."/>
            <person name="Hoff-Risseti C."/>
            <person name="Alvarenga D.O."/>
            <person name="Varani A.M."/>
            <person name="Fiore M.F."/>
        </authorList>
    </citation>
    <scope>NUCLEOTIDE SEQUENCE [LARGE SCALE GENOMIC DNA]</scope>
    <source>
        <strain evidence="3">CENA303</strain>
    </source>
</reference>
<accession>A0A1X4G2V3</accession>
<dbReference type="Pfam" id="PF13470">
    <property type="entry name" value="PIN_3"/>
    <property type="match status" value="1"/>
</dbReference>
<comment type="caution">
    <text evidence="2">The sequence shown here is derived from an EMBL/GenBank/DDBJ whole genome shotgun (WGS) entry which is preliminary data.</text>
</comment>
<gene>
    <name evidence="2" type="ORF">B7O87_14900</name>
</gene>
<evidence type="ECO:0000259" key="1">
    <source>
        <dbReference type="Pfam" id="PF13470"/>
    </source>
</evidence>
<dbReference type="SUPFAM" id="SSF88723">
    <property type="entry name" value="PIN domain-like"/>
    <property type="match status" value="1"/>
</dbReference>
<dbReference type="AlphaFoldDB" id="A0A1X4G2V3"/>
<organism evidence="2 3">
    <name type="scientific">Cylindrospermopsis raciborskii CENA303</name>
    <dbReference type="NCBI Taxonomy" id="1170769"/>
    <lineage>
        <taxon>Bacteria</taxon>
        <taxon>Bacillati</taxon>
        <taxon>Cyanobacteriota</taxon>
        <taxon>Cyanophyceae</taxon>
        <taxon>Nostocales</taxon>
        <taxon>Aphanizomenonaceae</taxon>
        <taxon>Cylindrospermopsis</taxon>
    </lineage>
</organism>
<dbReference type="Proteomes" id="UP000192997">
    <property type="component" value="Unassembled WGS sequence"/>
</dbReference>
<feature type="domain" description="PIN" evidence="1">
    <location>
        <begin position="3"/>
        <end position="116"/>
    </location>
</feature>
<dbReference type="RefSeq" id="WP_085729175.1">
    <property type="nucleotide sequence ID" value="NZ_NBYN01000073.1"/>
</dbReference>
<dbReference type="Gene3D" id="3.40.50.1010">
    <property type="entry name" value="5'-nuclease"/>
    <property type="match status" value="1"/>
</dbReference>